<dbReference type="Pfam" id="PF00775">
    <property type="entry name" value="Dioxygenase_C"/>
    <property type="match status" value="1"/>
</dbReference>
<evidence type="ECO:0000313" key="4">
    <source>
        <dbReference type="Proteomes" id="UP000803844"/>
    </source>
</evidence>
<keyword evidence="4" id="KW-1185">Reference proteome</keyword>
<name>A0A9P4XZ54_CRYP1</name>
<accession>A0A9P4XZ54</accession>
<dbReference type="AlphaFoldDB" id="A0A9P4XZ54"/>
<feature type="signal peptide" evidence="1">
    <location>
        <begin position="1"/>
        <end position="20"/>
    </location>
</feature>
<evidence type="ECO:0000256" key="1">
    <source>
        <dbReference type="SAM" id="SignalP"/>
    </source>
</evidence>
<dbReference type="InterPro" id="IPR000627">
    <property type="entry name" value="Intradiol_dOase_C"/>
</dbReference>
<feature type="domain" description="Intradiol ring-cleavage dioxygenases" evidence="2">
    <location>
        <begin position="142"/>
        <end position="235"/>
    </location>
</feature>
<gene>
    <name evidence="3" type="ORF">M406DRAFT_261696</name>
</gene>
<dbReference type="InterPro" id="IPR015889">
    <property type="entry name" value="Intradiol_dOase_core"/>
</dbReference>
<keyword evidence="1" id="KW-0732">Signal</keyword>
<keyword evidence="3" id="KW-0560">Oxidoreductase</keyword>
<proteinExistence type="predicted"/>
<reference evidence="3" key="1">
    <citation type="journal article" date="2020" name="Phytopathology">
        <title>Genome sequence of the chestnut blight fungus Cryphonectria parasitica EP155: A fundamental resource for an archetypical invasive plant pathogen.</title>
        <authorList>
            <person name="Crouch J.A."/>
            <person name="Dawe A."/>
            <person name="Aerts A."/>
            <person name="Barry K."/>
            <person name="Churchill A.C.L."/>
            <person name="Grimwood J."/>
            <person name="Hillman B."/>
            <person name="Milgroom M.G."/>
            <person name="Pangilinan J."/>
            <person name="Smith M."/>
            <person name="Salamov A."/>
            <person name="Schmutz J."/>
            <person name="Yadav J."/>
            <person name="Grigoriev I.V."/>
            <person name="Nuss D."/>
        </authorList>
    </citation>
    <scope>NUCLEOTIDE SEQUENCE</scope>
    <source>
        <strain evidence="3">EP155</strain>
    </source>
</reference>
<evidence type="ECO:0000259" key="2">
    <source>
        <dbReference type="Pfam" id="PF00775"/>
    </source>
</evidence>
<sequence length="371" mass="40229">MHFSPLFTAALVFLAGSATAHPGEPYSRQPNTALGAFKGSVRRDLGSCADKLSRRGVLSRNIARRHLAVAEQRRKRSIDPSTAKAKREIITWGENPDIVNDTSHLSDAGYTPATPETTVFANYSCALNPEGETGPYYIPGELVRSDILEAEAGVPVYFEIQLIDVATCEPIMGEYLDIWNCNSTGVYSGIVEEGNGNGNDTSNANSTFLRGLQATDEDGVVTFQTLFPGHYAGRANHVHVAVHFNATLLANDTLTGGTYDHVGQIFWDQDLIDEIESTYPYVTNTIAKTLNVDDGVFITESENTTTQSVAEYEYLGANVSDGLFAWLTLGINTTATYDPNWSFIWTASGSVSSVNGENTGSPGWSQVGDWD</sequence>
<comment type="caution">
    <text evidence="3">The sequence shown here is derived from an EMBL/GenBank/DDBJ whole genome shotgun (WGS) entry which is preliminary data.</text>
</comment>
<organism evidence="3 4">
    <name type="scientific">Cryphonectria parasitica (strain ATCC 38755 / EP155)</name>
    <dbReference type="NCBI Taxonomy" id="660469"/>
    <lineage>
        <taxon>Eukaryota</taxon>
        <taxon>Fungi</taxon>
        <taxon>Dikarya</taxon>
        <taxon>Ascomycota</taxon>
        <taxon>Pezizomycotina</taxon>
        <taxon>Sordariomycetes</taxon>
        <taxon>Sordariomycetidae</taxon>
        <taxon>Diaporthales</taxon>
        <taxon>Cryphonectriaceae</taxon>
        <taxon>Cryphonectria-Endothia species complex</taxon>
        <taxon>Cryphonectria</taxon>
    </lineage>
</organism>
<feature type="chain" id="PRO_5040185792" evidence="1">
    <location>
        <begin position="21"/>
        <end position="371"/>
    </location>
</feature>
<dbReference type="PANTHER" id="PTHR34315">
    <property type="match status" value="1"/>
</dbReference>
<dbReference type="RefSeq" id="XP_040774965.1">
    <property type="nucleotide sequence ID" value="XM_040917462.1"/>
</dbReference>
<dbReference type="GeneID" id="63834591"/>
<dbReference type="Proteomes" id="UP000803844">
    <property type="component" value="Unassembled WGS sequence"/>
</dbReference>
<dbReference type="CDD" id="cd03457">
    <property type="entry name" value="intradiol_dioxygenase_like"/>
    <property type="match status" value="1"/>
</dbReference>
<dbReference type="OrthoDB" id="121380at2759"/>
<protein>
    <submittedName>
        <fullName evidence="3">Aromatic compound dioxygenase</fullName>
    </submittedName>
</protein>
<dbReference type="GO" id="GO:0008199">
    <property type="term" value="F:ferric iron binding"/>
    <property type="evidence" value="ECO:0007669"/>
    <property type="project" value="InterPro"/>
</dbReference>
<keyword evidence="3" id="KW-0223">Dioxygenase</keyword>
<evidence type="ECO:0000313" key="3">
    <source>
        <dbReference type="EMBL" id="KAF3764004.1"/>
    </source>
</evidence>
<dbReference type="GO" id="GO:0016702">
    <property type="term" value="F:oxidoreductase activity, acting on single donors with incorporation of molecular oxygen, incorporation of two atoms of oxygen"/>
    <property type="evidence" value="ECO:0007669"/>
    <property type="project" value="InterPro"/>
</dbReference>
<dbReference type="SUPFAM" id="SSF49482">
    <property type="entry name" value="Aromatic compound dioxygenase"/>
    <property type="match status" value="1"/>
</dbReference>
<dbReference type="PANTHER" id="PTHR34315:SF9">
    <property type="entry name" value="INTRADIOL RING-CLEAVAGE DIOXYGENASES DOMAIN-CONTAINING PROTEIN-RELATED"/>
    <property type="match status" value="1"/>
</dbReference>
<dbReference type="Gene3D" id="2.60.130.10">
    <property type="entry name" value="Aromatic compound dioxygenase"/>
    <property type="match status" value="1"/>
</dbReference>
<dbReference type="EMBL" id="MU032349">
    <property type="protein sequence ID" value="KAF3764004.1"/>
    <property type="molecule type" value="Genomic_DNA"/>
</dbReference>